<protein>
    <submittedName>
        <fullName evidence="1">Uncharacterized protein</fullName>
    </submittedName>
</protein>
<reference evidence="1 2" key="2">
    <citation type="journal article" date="2017" name="Sci. Rep.">
        <title>A mobile pathogenicity chromosome in Fusarium oxysporum for infection of multiple cucurbit species.</title>
        <authorList>
            <person name="van Dam P."/>
            <person name="Fokkens L."/>
            <person name="Ayukawa Y."/>
            <person name="van der Gragt M."/>
            <person name="Ter Horst A."/>
            <person name="Brankovics B."/>
            <person name="Houterman P.M."/>
            <person name="Arie T."/>
            <person name="Rep M."/>
        </authorList>
    </citation>
    <scope>NUCLEOTIDE SEQUENCE [LARGE SCALE GENOMIC DNA]</scope>
    <source>
        <strain evidence="1 2">Forc016</strain>
    </source>
</reference>
<organism evidence="1 2">
    <name type="scientific">Fusarium oxysporum f. sp. radicis-cucumerinum</name>
    <dbReference type="NCBI Taxonomy" id="327505"/>
    <lineage>
        <taxon>Eukaryota</taxon>
        <taxon>Fungi</taxon>
        <taxon>Dikarya</taxon>
        <taxon>Ascomycota</taxon>
        <taxon>Pezizomycotina</taxon>
        <taxon>Sordariomycetes</taxon>
        <taxon>Hypocreomycetidae</taxon>
        <taxon>Hypocreales</taxon>
        <taxon>Nectriaceae</taxon>
        <taxon>Fusarium</taxon>
        <taxon>Fusarium oxysporum species complex</taxon>
    </lineage>
</organism>
<name>A0A2H3G2Q9_FUSOX</name>
<reference evidence="1 2" key="1">
    <citation type="journal article" date="2016" name="Environ. Microbiol.">
        <title>Effector profiles distinguish formae speciales of Fusarium oxysporum.</title>
        <authorList>
            <person name="van Dam P."/>
            <person name="Fokkens L."/>
            <person name="Schmidt S.M."/>
            <person name="Linmans J.H."/>
            <person name="Kistler H.C."/>
            <person name="Ma L.J."/>
            <person name="Rep M."/>
        </authorList>
    </citation>
    <scope>NUCLEOTIDE SEQUENCE [LARGE SCALE GENOMIC DNA]</scope>
    <source>
        <strain evidence="1 2">Forc016</strain>
    </source>
</reference>
<gene>
    <name evidence="1" type="ORF">AU210_016359</name>
</gene>
<proteinExistence type="predicted"/>
<dbReference type="EMBL" id="MABQ02000013">
    <property type="protein sequence ID" value="PCD21394.1"/>
    <property type="molecule type" value="Genomic_DNA"/>
</dbReference>
<sequence>MCNYESQHEIAAQIKRDAVVDKLGLPHLVPWEITQFDETPDYDYWLVSDFRYEEWKNGKLSHEKDILSVVGSSDAETTHSAKAVFWLRHKWLGDKKPESLVFYLDRVYFGDGPSTVALKAAFQQLIYQDLQVLQHAYDQENLEPQWLKEKIAGAFSGKVVYIMTDGLDASEVLKIPNWLQPQSSTPSSRPSASFKFLIHLEKKRVLDSGDVLTGCTTIDLDTDTPQPRIRETYIELTPVEEGSFILRPYAPPNHKSDSRLTIEAPEKAQQYLDQLMSQPTLGG</sequence>
<accession>A0A2H3G2Q9</accession>
<evidence type="ECO:0000313" key="2">
    <source>
        <dbReference type="Proteomes" id="UP000219602"/>
    </source>
</evidence>
<evidence type="ECO:0000313" key="1">
    <source>
        <dbReference type="EMBL" id="PCD21394.1"/>
    </source>
</evidence>
<dbReference type="AlphaFoldDB" id="A0A2H3G2Q9"/>
<comment type="caution">
    <text evidence="1">The sequence shown here is derived from an EMBL/GenBank/DDBJ whole genome shotgun (WGS) entry which is preliminary data.</text>
</comment>
<dbReference type="Proteomes" id="UP000219602">
    <property type="component" value="Unassembled WGS sequence"/>
</dbReference>